<organism evidence="2">
    <name type="scientific">marine sediment metagenome</name>
    <dbReference type="NCBI Taxonomy" id="412755"/>
    <lineage>
        <taxon>unclassified sequences</taxon>
        <taxon>metagenomes</taxon>
        <taxon>ecological metagenomes</taxon>
    </lineage>
</organism>
<feature type="region of interest" description="Disordered" evidence="1">
    <location>
        <begin position="1"/>
        <end position="27"/>
    </location>
</feature>
<name>A0A0F9BJA8_9ZZZZ</name>
<comment type="caution">
    <text evidence="2">The sequence shown here is derived from an EMBL/GenBank/DDBJ whole genome shotgun (WGS) entry which is preliminary data.</text>
</comment>
<feature type="compositionally biased region" description="Basic and acidic residues" evidence="1">
    <location>
        <begin position="1"/>
        <end position="15"/>
    </location>
</feature>
<dbReference type="AlphaFoldDB" id="A0A0F9BJA8"/>
<proteinExistence type="predicted"/>
<evidence type="ECO:0000256" key="1">
    <source>
        <dbReference type="SAM" id="MobiDB-lite"/>
    </source>
</evidence>
<reference evidence="2" key="1">
    <citation type="journal article" date="2015" name="Nature">
        <title>Complex archaea that bridge the gap between prokaryotes and eukaryotes.</title>
        <authorList>
            <person name="Spang A."/>
            <person name="Saw J.H."/>
            <person name="Jorgensen S.L."/>
            <person name="Zaremba-Niedzwiedzka K."/>
            <person name="Martijn J."/>
            <person name="Lind A.E."/>
            <person name="van Eijk R."/>
            <person name="Schleper C."/>
            <person name="Guy L."/>
            <person name="Ettema T.J."/>
        </authorList>
    </citation>
    <scope>NUCLEOTIDE SEQUENCE</scope>
</reference>
<gene>
    <name evidence="2" type="ORF">LCGC14_2720700</name>
</gene>
<accession>A0A0F9BJA8</accession>
<evidence type="ECO:0000313" key="2">
    <source>
        <dbReference type="EMBL" id="KKK90669.1"/>
    </source>
</evidence>
<sequence length="111" mass="12690">MNEPMKVQDLEDVGHSNEVTVDETKPVGPEYKYPCSVHIELRDPIHRGSERVNYHMIYLDDPSHVTVETNGTLIVIFDDNDGNMMIKSIPSGQWLESNVRRLPPVEITTEE</sequence>
<dbReference type="EMBL" id="LAZR01048993">
    <property type="protein sequence ID" value="KKK90669.1"/>
    <property type="molecule type" value="Genomic_DNA"/>
</dbReference>
<protein>
    <submittedName>
        <fullName evidence="2">Uncharacterized protein</fullName>
    </submittedName>
</protein>